<proteinExistence type="predicted"/>
<dbReference type="SUPFAM" id="SSF56925">
    <property type="entry name" value="OMPA-like"/>
    <property type="match status" value="1"/>
</dbReference>
<dbReference type="EMBL" id="CP063849">
    <property type="protein sequence ID" value="QOY89972.1"/>
    <property type="molecule type" value="Genomic_DNA"/>
</dbReference>
<protein>
    <submittedName>
        <fullName evidence="3">Outer membrane beta-barrel protein</fullName>
    </submittedName>
</protein>
<dbReference type="Gene3D" id="2.40.160.20">
    <property type="match status" value="1"/>
</dbReference>
<dbReference type="InterPro" id="IPR027385">
    <property type="entry name" value="Beta-barrel_OMP"/>
</dbReference>
<evidence type="ECO:0000313" key="3">
    <source>
        <dbReference type="EMBL" id="QOY89972.1"/>
    </source>
</evidence>
<organism evidence="3 4">
    <name type="scientific">Paludibaculum fermentans</name>
    <dbReference type="NCBI Taxonomy" id="1473598"/>
    <lineage>
        <taxon>Bacteria</taxon>
        <taxon>Pseudomonadati</taxon>
        <taxon>Acidobacteriota</taxon>
        <taxon>Terriglobia</taxon>
        <taxon>Bryobacterales</taxon>
        <taxon>Bryobacteraceae</taxon>
        <taxon>Paludibaculum</taxon>
    </lineage>
</organism>
<dbReference type="Proteomes" id="UP000593892">
    <property type="component" value="Chromosome"/>
</dbReference>
<gene>
    <name evidence="3" type="ORF">IRI77_08455</name>
</gene>
<evidence type="ECO:0000259" key="2">
    <source>
        <dbReference type="Pfam" id="PF13505"/>
    </source>
</evidence>
<accession>A0A7S7NUB7</accession>
<evidence type="ECO:0000256" key="1">
    <source>
        <dbReference type="ARBA" id="ARBA00022729"/>
    </source>
</evidence>
<keyword evidence="4" id="KW-1185">Reference proteome</keyword>
<dbReference type="InterPro" id="IPR011250">
    <property type="entry name" value="OMP/PagP_B-barrel"/>
</dbReference>
<reference evidence="3 4" key="1">
    <citation type="submission" date="2020-10" db="EMBL/GenBank/DDBJ databases">
        <title>Complete genome sequence of Paludibaculum fermentans P105T, a facultatively anaerobic acidobacterium capable of dissimilatory Fe(III) reduction.</title>
        <authorList>
            <person name="Dedysh S.N."/>
            <person name="Beletsky A.V."/>
            <person name="Kulichevskaya I.S."/>
            <person name="Mardanov A.V."/>
            <person name="Ravin N.V."/>
        </authorList>
    </citation>
    <scope>NUCLEOTIDE SEQUENCE [LARGE SCALE GENOMIC DNA]</scope>
    <source>
        <strain evidence="3 4">P105</strain>
    </source>
</reference>
<dbReference type="Pfam" id="PF13505">
    <property type="entry name" value="OMP_b-brl"/>
    <property type="match status" value="1"/>
</dbReference>
<dbReference type="KEGG" id="pfer:IRI77_08455"/>
<dbReference type="AlphaFoldDB" id="A0A7S7NUB7"/>
<evidence type="ECO:0000313" key="4">
    <source>
        <dbReference type="Proteomes" id="UP000593892"/>
    </source>
</evidence>
<keyword evidence="1" id="KW-0732">Signal</keyword>
<sequence>MFRSRIVSLMIAAGMITLMSSVAYGQRFEVGVGGGASLYNSKTLTTPSGDISAKFKPGYSFSGFVGQIGGRLGGEVRYSYMSNQMELAGLGKSYTMGGRSQAIHYDVHIYTNKNKEAKFRPYFLVGGGMKQFTGTGSAVALQPLGNLAVLTNTSQWKPIVTAGGGVRVALSPHMQLRGEVRGYFNEMPTDVITPVTGSLGGWLFNIVPTVSLSYVW</sequence>
<dbReference type="RefSeq" id="WP_194451635.1">
    <property type="nucleotide sequence ID" value="NZ_CP063849.1"/>
</dbReference>
<feature type="domain" description="Outer membrane protein beta-barrel" evidence="2">
    <location>
        <begin position="12"/>
        <end position="183"/>
    </location>
</feature>
<name>A0A7S7NUB7_PALFE</name>